<dbReference type="AlphaFoldDB" id="C7RAG2"/>
<organism evidence="1 2">
    <name type="scientific">Kangiella koreensis (strain DSM 16069 / JCM 12317 / KCTC 12182 / SW-125)</name>
    <dbReference type="NCBI Taxonomy" id="523791"/>
    <lineage>
        <taxon>Bacteria</taxon>
        <taxon>Pseudomonadati</taxon>
        <taxon>Pseudomonadota</taxon>
        <taxon>Gammaproteobacteria</taxon>
        <taxon>Kangiellales</taxon>
        <taxon>Kangiellaceae</taxon>
        <taxon>Kangiella</taxon>
    </lineage>
</organism>
<dbReference type="Proteomes" id="UP000001231">
    <property type="component" value="Chromosome"/>
</dbReference>
<evidence type="ECO:0000313" key="2">
    <source>
        <dbReference type="Proteomes" id="UP000001231"/>
    </source>
</evidence>
<dbReference type="PANTHER" id="PTHR21192:SF2">
    <property type="entry name" value="NADH DEHYDROGENASE [UBIQUINONE] 1 ALPHA SUBCOMPLEX ASSEMBLY FACTOR 3"/>
    <property type="match status" value="1"/>
</dbReference>
<dbReference type="InterPro" id="IPR007523">
    <property type="entry name" value="NDUFAF3/AAMDC"/>
</dbReference>
<reference evidence="1 2" key="1">
    <citation type="journal article" date="2009" name="Stand. Genomic Sci.">
        <title>Complete genome sequence of Kangiella koreensis type strain (SW-125).</title>
        <authorList>
            <person name="Han C."/>
            <person name="Sikorski J."/>
            <person name="Lapidus A."/>
            <person name="Nolan M."/>
            <person name="Glavina Del Rio T."/>
            <person name="Tice H."/>
            <person name="Cheng J.F."/>
            <person name="Lucas S."/>
            <person name="Chen F."/>
            <person name="Copeland A."/>
            <person name="Ivanova N."/>
            <person name="Mavromatis K."/>
            <person name="Ovchinnikova G."/>
            <person name="Pati A."/>
            <person name="Bruce D."/>
            <person name="Goodwin L."/>
            <person name="Pitluck S."/>
            <person name="Chen A."/>
            <person name="Palaniappan K."/>
            <person name="Land M."/>
            <person name="Hauser L."/>
            <person name="Chang Y.J."/>
            <person name="Jeffries C.D."/>
            <person name="Chain P."/>
            <person name="Saunders E."/>
            <person name="Brettin T."/>
            <person name="Goker M."/>
            <person name="Tindall B.J."/>
            <person name="Bristow J."/>
            <person name="Eisen J.A."/>
            <person name="Markowitz V."/>
            <person name="Hugenholtz P."/>
            <person name="Kyrpides N.C."/>
            <person name="Klenk H.P."/>
            <person name="Detter J.C."/>
        </authorList>
    </citation>
    <scope>NUCLEOTIDE SEQUENCE [LARGE SCALE GENOMIC DNA]</scope>
    <source>
        <strain evidence="2">DSM 16069 / KCTC 12182 / SW-125</strain>
    </source>
</reference>
<dbReference type="Gene3D" id="3.40.1230.10">
    <property type="entry name" value="MTH938-like"/>
    <property type="match status" value="1"/>
</dbReference>
<name>C7RAG2_KANKD</name>
<dbReference type="PANTHER" id="PTHR21192">
    <property type="entry name" value="NUCLEAR PROTEIN E3-3"/>
    <property type="match status" value="1"/>
</dbReference>
<sequence>MINDATYQDPIVVGLDVLRENVLPVDSSELNKELLEELKISDYEVVILGTGKNQQFPSWDLLEQAQMMGTPLEVMATDAACRTFTILASDGRKVLALLYP</sequence>
<accession>C7RAG2</accession>
<dbReference type="SUPFAM" id="SSF64076">
    <property type="entry name" value="MTH938-like"/>
    <property type="match status" value="1"/>
</dbReference>
<dbReference type="STRING" id="523791.Kkor_0834"/>
<dbReference type="EMBL" id="CP001707">
    <property type="protein sequence ID" value="ACV26254.1"/>
    <property type="molecule type" value="Genomic_DNA"/>
</dbReference>
<gene>
    <name evidence="1" type="ordered locus">Kkor_0834</name>
</gene>
<dbReference type="Pfam" id="PF04430">
    <property type="entry name" value="DUF498"/>
    <property type="match status" value="1"/>
</dbReference>
<dbReference type="HOGENOM" id="CLU_074390_2_1_6"/>
<dbReference type="eggNOG" id="COG3737">
    <property type="taxonomic scope" value="Bacteria"/>
</dbReference>
<proteinExistence type="predicted"/>
<keyword evidence="2" id="KW-1185">Reference proteome</keyword>
<protein>
    <submittedName>
        <fullName evidence="1">Uncharacterized protein</fullName>
    </submittedName>
</protein>
<dbReference type="KEGG" id="kko:Kkor_0834"/>
<dbReference type="InParanoid" id="C7RAG2"/>
<dbReference type="InterPro" id="IPR036748">
    <property type="entry name" value="MTH938-like_sf"/>
</dbReference>
<evidence type="ECO:0000313" key="1">
    <source>
        <dbReference type="EMBL" id="ACV26254.1"/>
    </source>
</evidence>